<dbReference type="Pfam" id="PF17917">
    <property type="entry name" value="RT_RNaseH"/>
    <property type="match status" value="1"/>
</dbReference>
<keyword evidence="3" id="KW-0540">Nuclease</keyword>
<feature type="domain" description="Reverse transcriptase RNase H-like" evidence="7">
    <location>
        <begin position="11"/>
        <end position="110"/>
    </location>
</feature>
<reference evidence="8 9" key="1">
    <citation type="journal article" date="2018" name="PLoS Genet.">
        <title>Population sequencing reveals clonal diversity and ancestral inbreeding in the grapevine cultivar Chardonnay.</title>
        <authorList>
            <person name="Roach M.J."/>
            <person name="Johnson D.L."/>
            <person name="Bohlmann J."/>
            <person name="van Vuuren H.J."/>
            <person name="Jones S.J."/>
            <person name="Pretorius I.S."/>
            <person name="Schmidt S.A."/>
            <person name="Borneman A.R."/>
        </authorList>
    </citation>
    <scope>NUCLEOTIDE SEQUENCE [LARGE SCALE GENOMIC DNA]</scope>
    <source>
        <strain evidence="9">cv. Chardonnay</strain>
        <tissue evidence="8">Leaf</tissue>
    </source>
</reference>
<dbReference type="GO" id="GO:0003676">
    <property type="term" value="F:nucleic acid binding"/>
    <property type="evidence" value="ECO:0007669"/>
    <property type="project" value="InterPro"/>
</dbReference>
<dbReference type="SUPFAM" id="SSF56672">
    <property type="entry name" value="DNA/RNA polymerases"/>
    <property type="match status" value="1"/>
</dbReference>
<evidence type="ECO:0000256" key="2">
    <source>
        <dbReference type="ARBA" id="ARBA00022695"/>
    </source>
</evidence>
<sequence length="376" mass="42853">MTTTPTLAMPNFNDSFTIETDASGEGIGAVLSQQGRPIAFMSRALGVTKKSWSTYAKEMLAIVEAIRLWRPYLLGKTFFILTDQRSLKYFLEQRVSTPEQQKWVVKLMGYDYEIIYRPGRENSAADALSRKSGSPALLHLHVPVVTVWDEIKKAYEGDSYVQSLTRMANAQLEGSRTFWGLADIQEIGPTILLAKMYQAVQEYIKKCETCQKVKSETMPPTGLLQPLPIPCQVWDDITLDFIEGLPTSHGKDTILVVVDRLSKSAHFLALTHPFTAKIVAERSSFKCREPSYNSALPTTHRRTDKQKLSIAVFEQYLRSMVHQWPRKWSNYLPWAELWYNTTYHASTENDPFSGTILDVYLLKFPITIMGCLRCMK</sequence>
<dbReference type="InterPro" id="IPR043502">
    <property type="entry name" value="DNA/RNA_pol_sf"/>
</dbReference>
<proteinExistence type="predicted"/>
<dbReference type="Gene3D" id="3.10.20.370">
    <property type="match status" value="1"/>
</dbReference>
<evidence type="ECO:0000256" key="1">
    <source>
        <dbReference type="ARBA" id="ARBA00022679"/>
    </source>
</evidence>
<evidence type="ECO:0000256" key="4">
    <source>
        <dbReference type="ARBA" id="ARBA00022759"/>
    </source>
</evidence>
<dbReference type="PANTHER" id="PTHR37984:SF5">
    <property type="entry name" value="PROTEIN NYNRIN-LIKE"/>
    <property type="match status" value="1"/>
</dbReference>
<evidence type="ECO:0000256" key="3">
    <source>
        <dbReference type="ARBA" id="ARBA00022722"/>
    </source>
</evidence>
<evidence type="ECO:0000259" key="7">
    <source>
        <dbReference type="Pfam" id="PF17917"/>
    </source>
</evidence>
<gene>
    <name evidence="8" type="primary">Tf2-2_105</name>
    <name evidence="8" type="ORF">CK203_055664</name>
</gene>
<dbReference type="CDD" id="cd09274">
    <property type="entry name" value="RNase_HI_RT_Ty3"/>
    <property type="match status" value="1"/>
</dbReference>
<protein>
    <submittedName>
        <fullName evidence="8">Transposon Tf2-2 polyprotein</fullName>
    </submittedName>
</protein>
<evidence type="ECO:0000256" key="5">
    <source>
        <dbReference type="ARBA" id="ARBA00022801"/>
    </source>
</evidence>
<dbReference type="Proteomes" id="UP000288805">
    <property type="component" value="Unassembled WGS sequence"/>
</dbReference>
<dbReference type="PANTHER" id="PTHR37984">
    <property type="entry name" value="PROTEIN CBG26694"/>
    <property type="match status" value="1"/>
</dbReference>
<dbReference type="InterPro" id="IPR050951">
    <property type="entry name" value="Retrovirus_Pol_polyprotein"/>
</dbReference>
<dbReference type="GO" id="GO:0016787">
    <property type="term" value="F:hydrolase activity"/>
    <property type="evidence" value="ECO:0007669"/>
    <property type="project" value="UniProtKB-KW"/>
</dbReference>
<accession>A0A438FTB1</accession>
<dbReference type="AlphaFoldDB" id="A0A438FTB1"/>
<keyword evidence="2" id="KW-0548">Nucleotidyltransferase</keyword>
<evidence type="ECO:0000313" key="8">
    <source>
        <dbReference type="EMBL" id="RVW63196.1"/>
    </source>
</evidence>
<dbReference type="EMBL" id="QGNW01000747">
    <property type="protein sequence ID" value="RVW63196.1"/>
    <property type="molecule type" value="Genomic_DNA"/>
</dbReference>
<organism evidence="8 9">
    <name type="scientific">Vitis vinifera</name>
    <name type="common">Grape</name>
    <dbReference type="NCBI Taxonomy" id="29760"/>
    <lineage>
        <taxon>Eukaryota</taxon>
        <taxon>Viridiplantae</taxon>
        <taxon>Streptophyta</taxon>
        <taxon>Embryophyta</taxon>
        <taxon>Tracheophyta</taxon>
        <taxon>Spermatophyta</taxon>
        <taxon>Magnoliopsida</taxon>
        <taxon>eudicotyledons</taxon>
        <taxon>Gunneridae</taxon>
        <taxon>Pentapetalae</taxon>
        <taxon>rosids</taxon>
        <taxon>Vitales</taxon>
        <taxon>Vitaceae</taxon>
        <taxon>Viteae</taxon>
        <taxon>Vitis</taxon>
    </lineage>
</organism>
<dbReference type="GO" id="GO:0004519">
    <property type="term" value="F:endonuclease activity"/>
    <property type="evidence" value="ECO:0007669"/>
    <property type="project" value="UniProtKB-KW"/>
</dbReference>
<comment type="caution">
    <text evidence="8">The sequence shown here is derived from an EMBL/GenBank/DDBJ whole genome shotgun (WGS) entry which is preliminary data.</text>
</comment>
<dbReference type="SUPFAM" id="SSF53098">
    <property type="entry name" value="Ribonuclease H-like"/>
    <property type="match status" value="1"/>
</dbReference>
<dbReference type="InterPro" id="IPR012337">
    <property type="entry name" value="RNaseH-like_sf"/>
</dbReference>
<keyword evidence="4" id="KW-0255">Endonuclease</keyword>
<evidence type="ECO:0000256" key="6">
    <source>
        <dbReference type="ARBA" id="ARBA00022918"/>
    </source>
</evidence>
<keyword evidence="5" id="KW-0378">Hydrolase</keyword>
<dbReference type="InterPro" id="IPR036397">
    <property type="entry name" value="RNaseH_sf"/>
</dbReference>
<dbReference type="FunFam" id="3.10.20.370:FF:000001">
    <property type="entry name" value="Retrovirus-related Pol polyprotein from transposon 17.6-like protein"/>
    <property type="match status" value="1"/>
</dbReference>
<name>A0A438FTB1_VITVI</name>
<dbReference type="Gene3D" id="3.30.420.10">
    <property type="entry name" value="Ribonuclease H-like superfamily/Ribonuclease H"/>
    <property type="match status" value="2"/>
</dbReference>
<keyword evidence="1" id="KW-0808">Transferase</keyword>
<dbReference type="GO" id="GO:0003964">
    <property type="term" value="F:RNA-directed DNA polymerase activity"/>
    <property type="evidence" value="ECO:0007669"/>
    <property type="project" value="UniProtKB-KW"/>
</dbReference>
<dbReference type="InterPro" id="IPR041373">
    <property type="entry name" value="RT_RNaseH"/>
</dbReference>
<keyword evidence="6" id="KW-0695">RNA-directed DNA polymerase</keyword>
<evidence type="ECO:0000313" key="9">
    <source>
        <dbReference type="Proteomes" id="UP000288805"/>
    </source>
</evidence>